<evidence type="ECO:0000256" key="2">
    <source>
        <dbReference type="ARBA" id="ARBA00023015"/>
    </source>
</evidence>
<proteinExistence type="predicted"/>
<dbReference type="PROSITE" id="PS50932">
    <property type="entry name" value="HTH_LACI_2"/>
    <property type="match status" value="1"/>
</dbReference>
<accession>A0ABV4MJU0</accession>
<evidence type="ECO:0000256" key="3">
    <source>
        <dbReference type="ARBA" id="ARBA00023125"/>
    </source>
</evidence>
<keyword evidence="4" id="KW-0804">Transcription</keyword>
<dbReference type="Gene3D" id="3.40.50.2300">
    <property type="match status" value="1"/>
</dbReference>
<dbReference type="SMART" id="SM00354">
    <property type="entry name" value="HTH_LACI"/>
    <property type="match status" value="1"/>
</dbReference>
<evidence type="ECO:0000256" key="4">
    <source>
        <dbReference type="ARBA" id="ARBA00023163"/>
    </source>
</evidence>
<dbReference type="InterPro" id="IPR010982">
    <property type="entry name" value="Lambda_DNA-bd_dom_sf"/>
</dbReference>
<dbReference type="CDD" id="cd01392">
    <property type="entry name" value="HTH_LacI"/>
    <property type="match status" value="1"/>
</dbReference>
<dbReference type="Gene3D" id="1.10.260.40">
    <property type="entry name" value="lambda repressor-like DNA-binding domains"/>
    <property type="match status" value="1"/>
</dbReference>
<evidence type="ECO:0000313" key="7">
    <source>
        <dbReference type="Proteomes" id="UP001569151"/>
    </source>
</evidence>
<protein>
    <submittedName>
        <fullName evidence="6">LacI family DNA-binding transcriptional regulator</fullName>
    </submittedName>
</protein>
<organism evidence="6 7">
    <name type="scientific">Vibrio bivalvicida</name>
    <dbReference type="NCBI Taxonomy" id="1276888"/>
    <lineage>
        <taxon>Bacteria</taxon>
        <taxon>Pseudomonadati</taxon>
        <taxon>Pseudomonadota</taxon>
        <taxon>Gammaproteobacteria</taxon>
        <taxon>Vibrionales</taxon>
        <taxon>Vibrionaceae</taxon>
        <taxon>Vibrio</taxon>
        <taxon>Vibrio oreintalis group</taxon>
    </lineage>
</organism>
<evidence type="ECO:0000259" key="5">
    <source>
        <dbReference type="PROSITE" id="PS50932"/>
    </source>
</evidence>
<evidence type="ECO:0000256" key="1">
    <source>
        <dbReference type="ARBA" id="ARBA00022491"/>
    </source>
</evidence>
<keyword evidence="7" id="KW-1185">Reference proteome</keyword>
<keyword evidence="3 6" id="KW-0238">DNA-binding</keyword>
<comment type="caution">
    <text evidence="6">The sequence shown here is derived from an EMBL/GenBank/DDBJ whole genome shotgun (WGS) entry which is preliminary data.</text>
</comment>
<keyword evidence="2" id="KW-0805">Transcription regulation</keyword>
<gene>
    <name evidence="6" type="ORF">ACED39_13750</name>
</gene>
<dbReference type="InterPro" id="IPR000843">
    <property type="entry name" value="HTH_LacI"/>
</dbReference>
<dbReference type="RefSeq" id="WP_371719274.1">
    <property type="nucleotide sequence ID" value="NZ_JBGOOF010000020.1"/>
</dbReference>
<name>A0ABV4MJU0_9VIBR</name>
<dbReference type="PANTHER" id="PTHR30146:SF45">
    <property type="entry name" value="CATABOLITE REPRESSOR_ACTIVATOR"/>
    <property type="match status" value="1"/>
</dbReference>
<dbReference type="InterPro" id="IPR028082">
    <property type="entry name" value="Peripla_BP_I"/>
</dbReference>
<sequence length="158" mass="17748">MRLSDLAKLAGVSKTTVSYVLSGKGDQYRISLSTQNKVWALAEQHNYQPHIAARALRGGRSQLVGVVLPNLQHSKAMECLARLEKLTRELGYRLLISCSESADTCAEELYRDMLLQVDIAVLIAHNRNELGLQINVQYPRADIQTIKLMEATIRDEQK</sequence>
<keyword evidence="1" id="KW-0678">Repressor</keyword>
<evidence type="ECO:0000313" key="6">
    <source>
        <dbReference type="EMBL" id="MEZ8209847.1"/>
    </source>
</evidence>
<dbReference type="SUPFAM" id="SSF47413">
    <property type="entry name" value="lambda repressor-like DNA-binding domains"/>
    <property type="match status" value="1"/>
</dbReference>
<dbReference type="PROSITE" id="PS00356">
    <property type="entry name" value="HTH_LACI_1"/>
    <property type="match status" value="1"/>
</dbReference>
<dbReference type="SUPFAM" id="SSF53822">
    <property type="entry name" value="Periplasmic binding protein-like I"/>
    <property type="match status" value="1"/>
</dbReference>
<feature type="domain" description="HTH lacI-type" evidence="5">
    <location>
        <begin position="1"/>
        <end position="58"/>
    </location>
</feature>
<dbReference type="EMBL" id="JBGOOS010000019">
    <property type="protein sequence ID" value="MEZ8209847.1"/>
    <property type="molecule type" value="Genomic_DNA"/>
</dbReference>
<reference evidence="6 7" key="1">
    <citation type="submission" date="2024-06" db="EMBL/GenBank/DDBJ databases">
        <authorList>
            <person name="Steensen K."/>
            <person name="Seneca J."/>
            <person name="Bartlau N."/>
            <person name="Yu A.X."/>
            <person name="Polz M.F."/>
        </authorList>
    </citation>
    <scope>NUCLEOTIDE SEQUENCE [LARGE SCALE GENOMIC DNA]</scope>
    <source>
        <strain evidence="6 7">1F146</strain>
    </source>
</reference>
<dbReference type="Proteomes" id="UP001569151">
    <property type="component" value="Unassembled WGS sequence"/>
</dbReference>
<dbReference type="GO" id="GO:0003677">
    <property type="term" value="F:DNA binding"/>
    <property type="evidence" value="ECO:0007669"/>
    <property type="project" value="UniProtKB-KW"/>
</dbReference>
<dbReference type="Pfam" id="PF00356">
    <property type="entry name" value="LacI"/>
    <property type="match status" value="1"/>
</dbReference>
<dbReference type="PANTHER" id="PTHR30146">
    <property type="entry name" value="LACI-RELATED TRANSCRIPTIONAL REPRESSOR"/>
    <property type="match status" value="1"/>
</dbReference>